<gene>
    <name evidence="1" type="ORF">MCOR_34324</name>
</gene>
<dbReference type="Proteomes" id="UP000507470">
    <property type="component" value="Unassembled WGS sequence"/>
</dbReference>
<sequence length="311" mass="35494">MAKKDGTVSLMTSSHVNKGIQRIWDQGPVNKPLTATRLRKATATAVRTQIPASREILARHMTHNPETADRHYALYKQRELAVPVTNMISAVMEGNQTQLTNIQNTMSSDNQALHDIMQGKRGDLGNISKSIHWPKDITDNDSTGTVEYDVPSNIKQYSEKELENLNKSEKSQDVPSNIKQYSEKELENLNKSEKSQDVPSNIKQYSEKKLENLNKSVKSQEECEVYKKKAHGRRSFEAAESSDLLELCNDLIQKGNIKKAEVMERVTGNTRGQIILLNLQSRFGNKDVWKIITDRIQTERKRRCKKERASW</sequence>
<dbReference type="OrthoDB" id="10483118at2759"/>
<reference evidence="1 2" key="1">
    <citation type="submission" date="2020-06" db="EMBL/GenBank/DDBJ databases">
        <authorList>
            <person name="Li R."/>
            <person name="Bekaert M."/>
        </authorList>
    </citation>
    <scope>NUCLEOTIDE SEQUENCE [LARGE SCALE GENOMIC DNA]</scope>
    <source>
        <strain evidence="2">wild</strain>
    </source>
</reference>
<name>A0A6J8CYY4_MYTCO</name>
<organism evidence="1 2">
    <name type="scientific">Mytilus coruscus</name>
    <name type="common">Sea mussel</name>
    <dbReference type="NCBI Taxonomy" id="42192"/>
    <lineage>
        <taxon>Eukaryota</taxon>
        <taxon>Metazoa</taxon>
        <taxon>Spiralia</taxon>
        <taxon>Lophotrochozoa</taxon>
        <taxon>Mollusca</taxon>
        <taxon>Bivalvia</taxon>
        <taxon>Autobranchia</taxon>
        <taxon>Pteriomorphia</taxon>
        <taxon>Mytilida</taxon>
        <taxon>Mytiloidea</taxon>
        <taxon>Mytilidae</taxon>
        <taxon>Mytilinae</taxon>
        <taxon>Mytilus</taxon>
    </lineage>
</organism>
<protein>
    <submittedName>
        <fullName evidence="1">Uncharacterized protein</fullName>
    </submittedName>
</protein>
<keyword evidence="2" id="KW-1185">Reference proteome</keyword>
<proteinExistence type="predicted"/>
<accession>A0A6J8CYY4</accession>
<evidence type="ECO:0000313" key="1">
    <source>
        <dbReference type="EMBL" id="CAC5400110.1"/>
    </source>
</evidence>
<evidence type="ECO:0000313" key="2">
    <source>
        <dbReference type="Proteomes" id="UP000507470"/>
    </source>
</evidence>
<dbReference type="EMBL" id="CACVKT020006163">
    <property type="protein sequence ID" value="CAC5400110.1"/>
    <property type="molecule type" value="Genomic_DNA"/>
</dbReference>
<dbReference type="AlphaFoldDB" id="A0A6J8CYY4"/>